<evidence type="ECO:0000256" key="3">
    <source>
        <dbReference type="ARBA" id="ARBA00022989"/>
    </source>
</evidence>
<feature type="transmembrane region" description="Helical" evidence="5">
    <location>
        <begin position="186"/>
        <end position="206"/>
    </location>
</feature>
<evidence type="ECO:0000313" key="8">
    <source>
        <dbReference type="Proteomes" id="UP000748531"/>
    </source>
</evidence>
<keyword evidence="4 5" id="KW-0472">Membrane</keyword>
<gene>
    <name evidence="7" type="ORF">PHET_08355</name>
</gene>
<accession>A0A8J4WD15</accession>
<proteinExistence type="predicted"/>
<comment type="caution">
    <text evidence="7">The sequence shown here is derived from an EMBL/GenBank/DDBJ whole genome shotgun (WGS) entry which is preliminary data.</text>
</comment>
<dbReference type="InterPro" id="IPR000276">
    <property type="entry name" value="GPCR_Rhodpsn"/>
</dbReference>
<dbReference type="EMBL" id="LUCH01017354">
    <property type="protein sequence ID" value="KAF5395064.1"/>
    <property type="molecule type" value="Genomic_DNA"/>
</dbReference>
<dbReference type="InterPro" id="IPR017452">
    <property type="entry name" value="GPCR_Rhodpsn_7TM"/>
</dbReference>
<dbReference type="GO" id="GO:0016020">
    <property type="term" value="C:membrane"/>
    <property type="evidence" value="ECO:0007669"/>
    <property type="project" value="UniProtKB-SubCell"/>
</dbReference>
<dbReference type="PROSITE" id="PS50262">
    <property type="entry name" value="G_PROTEIN_RECEP_F1_2"/>
    <property type="match status" value="1"/>
</dbReference>
<dbReference type="CDD" id="cd14978">
    <property type="entry name" value="7tmA_FMRFamide_R-like"/>
    <property type="match status" value="1"/>
</dbReference>
<dbReference type="Gene3D" id="1.20.1070.10">
    <property type="entry name" value="Rhodopsin 7-helix transmembrane proteins"/>
    <property type="match status" value="1"/>
</dbReference>
<keyword evidence="8" id="KW-1185">Reference proteome</keyword>
<sequence>MCADVCTKIDYTVEHKFDWIYANVKASQSVLQPNISDYNISSLEDLINQLKLVKSPGTYLVTCQLHHFLWTYVPPILFLLGSFGNLLAFLVLRHPSTRYVSAFVYLAARSIVDEVVLIVGLFRRWTDYLIGVKLENTSSFLCKLAQFAGTSSSLLSVWLTVMLTAERALVVSFPLHGNRMMTFSRVRRIILILSFLCILVSIHFFFTVDLVKENVFDNATGSCQAKVLSNLSKNVNELHNQIVVDKGTMSECPDYCSFGNDFAFLRWLWTSIDATIYCYLPFILIFGCNIVILRYVYVAQKRQYSIRVHSDRKKLNNLISDNSNSIRQLTIMLLVISFAFLVTTVSIVVVKLLNQLLDLEHYGDIRSRSGFQLADTVAELLMYVNHAMNFYLFCATGKRFRSRLLFLISKCKRQGFRAVCYQRNAISTSYPLRCSQNFSNQPHHVSFGSKCVEDVKSITGCNMPLNPIPNKLCGLEKPFTLHSTWLHSAGGSQSTSSQPGRLAEMTEQRGTHLSAAELQSGPHCILLTRKNEHIKTDLTVTNVKANGKRTIIVPSTSNPLLYTQWHSAPEPLHNQDIQCGSQR</sequence>
<keyword evidence="3 5" id="KW-1133">Transmembrane helix</keyword>
<feature type="transmembrane region" description="Helical" evidence="5">
    <location>
        <begin position="274"/>
        <end position="297"/>
    </location>
</feature>
<keyword evidence="2 5" id="KW-0812">Transmembrane</keyword>
<keyword evidence="7" id="KW-0675">Receptor</keyword>
<evidence type="ECO:0000256" key="2">
    <source>
        <dbReference type="ARBA" id="ARBA00022692"/>
    </source>
</evidence>
<name>A0A8J4WD15_9TREM</name>
<dbReference type="SUPFAM" id="SSF81321">
    <property type="entry name" value="Family A G protein-coupled receptor-like"/>
    <property type="match status" value="1"/>
</dbReference>
<comment type="subcellular location">
    <subcellularLocation>
        <location evidence="1">Membrane</location>
    </subcellularLocation>
</comment>
<dbReference type="AlphaFoldDB" id="A0A8J4WD15"/>
<evidence type="ECO:0000256" key="4">
    <source>
        <dbReference type="ARBA" id="ARBA00023136"/>
    </source>
</evidence>
<dbReference type="GO" id="GO:0004930">
    <property type="term" value="F:G protein-coupled receptor activity"/>
    <property type="evidence" value="ECO:0007669"/>
    <property type="project" value="InterPro"/>
</dbReference>
<feature type="domain" description="G-protein coupled receptors family 1 profile" evidence="6">
    <location>
        <begin position="84"/>
        <end position="393"/>
    </location>
</feature>
<dbReference type="Pfam" id="PF00001">
    <property type="entry name" value="7tm_1"/>
    <property type="match status" value="1"/>
</dbReference>
<protein>
    <submittedName>
        <fullName evidence="7">G-protein coupled receptor</fullName>
    </submittedName>
</protein>
<feature type="transmembrane region" description="Helical" evidence="5">
    <location>
        <begin position="69"/>
        <end position="91"/>
    </location>
</feature>
<dbReference type="OrthoDB" id="9990906at2759"/>
<reference evidence="7" key="1">
    <citation type="submission" date="2019-05" db="EMBL/GenBank/DDBJ databases">
        <title>Annotation for the trematode Paragonimus heterotremus.</title>
        <authorList>
            <person name="Choi Y.-J."/>
        </authorList>
    </citation>
    <scope>NUCLEOTIDE SEQUENCE</scope>
    <source>
        <strain evidence="7">LC</strain>
    </source>
</reference>
<dbReference type="Proteomes" id="UP000748531">
    <property type="component" value="Unassembled WGS sequence"/>
</dbReference>
<feature type="transmembrane region" description="Helical" evidence="5">
    <location>
        <begin position="103"/>
        <end position="125"/>
    </location>
</feature>
<dbReference type="PANTHER" id="PTHR46641:SF25">
    <property type="entry name" value="CNMAMIDE RECEPTOR-RELATED"/>
    <property type="match status" value="1"/>
</dbReference>
<dbReference type="InterPro" id="IPR052954">
    <property type="entry name" value="GPCR-Ligand_Int"/>
</dbReference>
<feature type="transmembrane region" description="Helical" evidence="5">
    <location>
        <begin position="329"/>
        <end position="353"/>
    </location>
</feature>
<evidence type="ECO:0000259" key="6">
    <source>
        <dbReference type="PROSITE" id="PS50262"/>
    </source>
</evidence>
<evidence type="ECO:0000313" key="7">
    <source>
        <dbReference type="EMBL" id="KAF5395064.1"/>
    </source>
</evidence>
<organism evidence="7 8">
    <name type="scientific">Paragonimus heterotremus</name>
    <dbReference type="NCBI Taxonomy" id="100268"/>
    <lineage>
        <taxon>Eukaryota</taxon>
        <taxon>Metazoa</taxon>
        <taxon>Spiralia</taxon>
        <taxon>Lophotrochozoa</taxon>
        <taxon>Platyhelminthes</taxon>
        <taxon>Trematoda</taxon>
        <taxon>Digenea</taxon>
        <taxon>Plagiorchiida</taxon>
        <taxon>Troglotremata</taxon>
        <taxon>Troglotrematidae</taxon>
        <taxon>Paragonimus</taxon>
    </lineage>
</organism>
<evidence type="ECO:0000256" key="1">
    <source>
        <dbReference type="ARBA" id="ARBA00004370"/>
    </source>
</evidence>
<dbReference type="PANTHER" id="PTHR46641">
    <property type="entry name" value="FMRFAMIDE RECEPTOR-RELATED"/>
    <property type="match status" value="1"/>
</dbReference>
<evidence type="ECO:0000256" key="5">
    <source>
        <dbReference type="SAM" id="Phobius"/>
    </source>
</evidence>